<dbReference type="InterPro" id="IPR036397">
    <property type="entry name" value="RNaseH_sf"/>
</dbReference>
<keyword evidence="3" id="KW-1185">Reference proteome</keyword>
<dbReference type="RefSeq" id="XP_040766574.1">
    <property type="nucleotide sequence ID" value="XM_040912324.1"/>
</dbReference>
<dbReference type="GO" id="GO:0003676">
    <property type="term" value="F:nucleic acid binding"/>
    <property type="evidence" value="ECO:0007669"/>
    <property type="project" value="InterPro"/>
</dbReference>
<name>A0A165FE62_9APHY</name>
<proteinExistence type="predicted"/>
<evidence type="ECO:0000259" key="1">
    <source>
        <dbReference type="Pfam" id="PF13358"/>
    </source>
</evidence>
<dbReference type="GeneID" id="63829352"/>
<gene>
    <name evidence="2" type="ORF">LAESUDRAFT_757533</name>
</gene>
<dbReference type="InParanoid" id="A0A165FE62"/>
<accession>A0A165FE62</accession>
<dbReference type="AlphaFoldDB" id="A0A165FE62"/>
<dbReference type="STRING" id="1314785.A0A165FE62"/>
<dbReference type="OrthoDB" id="2753252at2759"/>
<dbReference type="Gene3D" id="3.30.420.10">
    <property type="entry name" value="Ribonuclease H-like superfamily/Ribonuclease H"/>
    <property type="match status" value="1"/>
</dbReference>
<dbReference type="Pfam" id="PF13358">
    <property type="entry name" value="DDE_3"/>
    <property type="match status" value="1"/>
</dbReference>
<dbReference type="Proteomes" id="UP000076871">
    <property type="component" value="Unassembled WGS sequence"/>
</dbReference>
<organism evidence="2 3">
    <name type="scientific">Laetiporus sulphureus 93-53</name>
    <dbReference type="NCBI Taxonomy" id="1314785"/>
    <lineage>
        <taxon>Eukaryota</taxon>
        <taxon>Fungi</taxon>
        <taxon>Dikarya</taxon>
        <taxon>Basidiomycota</taxon>
        <taxon>Agaricomycotina</taxon>
        <taxon>Agaricomycetes</taxon>
        <taxon>Polyporales</taxon>
        <taxon>Laetiporus</taxon>
    </lineage>
</organism>
<sequence length="66" mass="7775">MTPKHTSKKARKWLEEHGFETMVWPAQSPDLNPIEHLWHHLKRKLAAYENAPGGIAELWERYARQG</sequence>
<evidence type="ECO:0000313" key="3">
    <source>
        <dbReference type="Proteomes" id="UP000076871"/>
    </source>
</evidence>
<protein>
    <recommendedName>
        <fullName evidence="1">Tc1-like transposase DDE domain-containing protein</fullName>
    </recommendedName>
</protein>
<feature type="domain" description="Tc1-like transposase DDE" evidence="1">
    <location>
        <begin position="4"/>
        <end position="47"/>
    </location>
</feature>
<reference evidence="2 3" key="1">
    <citation type="journal article" date="2016" name="Mol. Biol. Evol.">
        <title>Comparative Genomics of Early-Diverging Mushroom-Forming Fungi Provides Insights into the Origins of Lignocellulose Decay Capabilities.</title>
        <authorList>
            <person name="Nagy L.G."/>
            <person name="Riley R."/>
            <person name="Tritt A."/>
            <person name="Adam C."/>
            <person name="Daum C."/>
            <person name="Floudas D."/>
            <person name="Sun H."/>
            <person name="Yadav J.S."/>
            <person name="Pangilinan J."/>
            <person name="Larsson K.H."/>
            <person name="Matsuura K."/>
            <person name="Barry K."/>
            <person name="Labutti K."/>
            <person name="Kuo R."/>
            <person name="Ohm R.A."/>
            <person name="Bhattacharya S.S."/>
            <person name="Shirouzu T."/>
            <person name="Yoshinaga Y."/>
            <person name="Martin F.M."/>
            <person name="Grigoriev I.V."/>
            <person name="Hibbett D.S."/>
        </authorList>
    </citation>
    <scope>NUCLEOTIDE SEQUENCE [LARGE SCALE GENOMIC DNA]</scope>
    <source>
        <strain evidence="2 3">93-53</strain>
    </source>
</reference>
<dbReference type="EMBL" id="KV427614">
    <property type="protein sequence ID" value="KZT08834.1"/>
    <property type="molecule type" value="Genomic_DNA"/>
</dbReference>
<evidence type="ECO:0000313" key="2">
    <source>
        <dbReference type="EMBL" id="KZT08834.1"/>
    </source>
</evidence>
<dbReference type="InterPro" id="IPR038717">
    <property type="entry name" value="Tc1-like_DDE_dom"/>
</dbReference>